<evidence type="ECO:0000313" key="1">
    <source>
        <dbReference type="EMBL" id="AHC14090.1"/>
    </source>
</evidence>
<dbReference type="Proteomes" id="UP000018680">
    <property type="component" value="Chromosome"/>
</dbReference>
<keyword evidence="2" id="KW-1185">Reference proteome</keyword>
<gene>
    <name evidence="1" type="ORF">L21SP2_0661</name>
</gene>
<organism evidence="1 2">
    <name type="scientific">Salinispira pacifica</name>
    <dbReference type="NCBI Taxonomy" id="1307761"/>
    <lineage>
        <taxon>Bacteria</taxon>
        <taxon>Pseudomonadati</taxon>
        <taxon>Spirochaetota</taxon>
        <taxon>Spirochaetia</taxon>
        <taxon>Spirochaetales</taxon>
        <taxon>Spirochaetaceae</taxon>
        <taxon>Salinispira</taxon>
    </lineage>
</organism>
<dbReference type="HOGENOM" id="CLU_927157_0_0_12"/>
<dbReference type="EMBL" id="CP006939">
    <property type="protein sequence ID" value="AHC14090.1"/>
    <property type="molecule type" value="Genomic_DNA"/>
</dbReference>
<dbReference type="AlphaFoldDB" id="V5WEP0"/>
<dbReference type="RefSeq" id="WP_024267021.1">
    <property type="nucleotide sequence ID" value="NC_023035.1"/>
</dbReference>
<name>V5WEP0_9SPIO</name>
<accession>V5WEP0</accession>
<protein>
    <submittedName>
        <fullName evidence="1">Uncharacterized protein</fullName>
    </submittedName>
</protein>
<evidence type="ECO:0000313" key="2">
    <source>
        <dbReference type="Proteomes" id="UP000018680"/>
    </source>
</evidence>
<dbReference type="STRING" id="1307761.L21SP2_0661"/>
<reference evidence="1 2" key="1">
    <citation type="journal article" date="2015" name="Stand. Genomic Sci.">
        <title>Complete genome sequence and description of Salinispira pacifica gen. nov., sp. nov., a novel spirochaete isolated form a hypersaline microbial mat.</title>
        <authorList>
            <person name="Ben Hania W."/>
            <person name="Joseph M."/>
            <person name="Schumann P."/>
            <person name="Bunk B."/>
            <person name="Fiebig A."/>
            <person name="Sproer C."/>
            <person name="Klenk H.P."/>
            <person name="Fardeau M.L."/>
            <person name="Spring S."/>
        </authorList>
    </citation>
    <scope>NUCLEOTIDE SEQUENCE [LARGE SCALE GENOMIC DNA]</scope>
    <source>
        <strain evidence="1 2">L21-RPul-D2</strain>
    </source>
</reference>
<sequence>MKVFKPFPIIDEAAFITEWTIYNTSLPSEEPVKLTPGFNSPLVNSNWTSSHGVRVEVTTKCTDGRIFRDILPEGMNSNNSLQANIQLVSRVPSFRRASKYFVFDQGCSEFDLSMSIHSFYVPVTIRFRLVILDTGKKICEIYSPEFSFRGSGSEISIFEHGDADRPVWDWSIETEEPEFDQFSEVFLLSIYEGEMEYNKAISISSDSIYLSPVQQGFWASIISDLFITICTRDPVYIDLIVGGIEGEDFYSGSVISALHRWYHRIKKNKSNVQLSELINEPCELRRVVFKHLLQCVGRKI</sequence>
<proteinExistence type="predicted"/>
<dbReference type="KEGG" id="slr:L21SP2_0661"/>